<evidence type="ECO:0000313" key="1">
    <source>
        <dbReference type="EMBL" id="MCZ4590312.1"/>
    </source>
</evidence>
<dbReference type="EMBL" id="CP130956">
    <property type="protein sequence ID" value="WLF51580.1"/>
    <property type="molecule type" value="Genomic_DNA"/>
</dbReference>
<dbReference type="RefSeq" id="WP_269592966.1">
    <property type="nucleotide sequence ID" value="NZ_CP130956.1"/>
</dbReference>
<dbReference type="Proteomes" id="UP001231166">
    <property type="component" value="Plasmid pRho-VOC14-L"/>
</dbReference>
<evidence type="ECO:0000313" key="4">
    <source>
        <dbReference type="Proteomes" id="UP001066327"/>
    </source>
</evidence>
<dbReference type="EMBL" id="JAPWIS010000045">
    <property type="protein sequence ID" value="MCZ4590312.1"/>
    <property type="molecule type" value="Genomic_DNA"/>
</dbReference>
<evidence type="ECO:0000313" key="2">
    <source>
        <dbReference type="EMBL" id="WLF51580.1"/>
    </source>
</evidence>
<dbReference type="AlphaFoldDB" id="A0AAX3YUZ6"/>
<name>A0AAX3YUZ6_RHOOP</name>
<keyword evidence="4" id="KW-1185">Reference proteome</keyword>
<gene>
    <name evidence="1" type="ORF">O4328_43000</name>
    <name evidence="2" type="ORF">Q5707_39365</name>
    <name evidence="3" type="ORF">Q5707_45630</name>
</gene>
<organism evidence="3 5">
    <name type="scientific">Rhodococcus opacus</name>
    <name type="common">Nocardia opaca</name>
    <dbReference type="NCBI Taxonomy" id="37919"/>
    <lineage>
        <taxon>Bacteria</taxon>
        <taxon>Bacillati</taxon>
        <taxon>Actinomycetota</taxon>
        <taxon>Actinomycetes</taxon>
        <taxon>Mycobacteriales</taxon>
        <taxon>Nocardiaceae</taxon>
        <taxon>Rhodococcus</taxon>
    </lineage>
</organism>
<keyword evidence="3" id="KW-0614">Plasmid</keyword>
<geneLocation type="plasmid" evidence="3 5">
    <name>pRho-VOC14-L</name>
</geneLocation>
<reference evidence="3" key="2">
    <citation type="submission" date="2023-07" db="EMBL/GenBank/DDBJ databases">
        <title>Genomic analysis of Rhodococcus opacus VOC-14 with glycol ethers degradation activity.</title>
        <authorList>
            <person name="Narkevich D.A."/>
            <person name="Hlushen A.M."/>
            <person name="Akhremchuk A.E."/>
            <person name="Sikolenko M.A."/>
            <person name="Valentovich L.N."/>
        </authorList>
    </citation>
    <scope>NUCLEOTIDE SEQUENCE</scope>
    <source>
        <strain evidence="3">VOC-14</strain>
        <plasmid evidence="3">pRho-VOC14-L</plasmid>
    </source>
</reference>
<dbReference type="EMBL" id="CP130956">
    <property type="protein sequence ID" value="WLF52623.1"/>
    <property type="molecule type" value="Genomic_DNA"/>
</dbReference>
<sequence length="293" mass="32192">MSLTLHFEYPNQTPDLRPYEHFVKAALAPARAEDATATQVIFSGNFDRSVNDRLASPGRGFRSTHRGGAGLTVAKTMKSPRGVNCSDIIVNRALLAQDLTRVRVGGMSGSAPRFLAHEFLHAGIRRRGEPSTPGDSERTFWSTRAWRTLDEHRVERALCRTWPQDVDYLGDYADFGTDFVRGLRETPDVAQHVLGFFPALCEKLAYAIAAAGVTDPVAAIHRLPRHSVLRRDGLVPVALAKSLLAAPDALTLAPAEELVAHADRIRCALQSWLRDLGYTVEMFEGGMVGVYSV</sequence>
<evidence type="ECO:0000313" key="5">
    <source>
        <dbReference type="Proteomes" id="UP001231166"/>
    </source>
</evidence>
<dbReference type="Proteomes" id="UP001066327">
    <property type="component" value="Unassembled WGS sequence"/>
</dbReference>
<proteinExistence type="predicted"/>
<accession>A0AAX3YUZ6</accession>
<evidence type="ECO:0000313" key="3">
    <source>
        <dbReference type="EMBL" id="WLF52623.1"/>
    </source>
</evidence>
<reference evidence="1" key="1">
    <citation type="submission" date="2022-12" db="EMBL/GenBank/DDBJ databases">
        <authorList>
            <person name="Krivoruchko A.V."/>
            <person name="Elkin A."/>
        </authorList>
    </citation>
    <scope>NUCLEOTIDE SEQUENCE</scope>
    <source>
        <strain evidence="1">IEGM 249</strain>
    </source>
</reference>
<protein>
    <submittedName>
        <fullName evidence="3">Uncharacterized protein</fullName>
    </submittedName>
</protein>